<organism evidence="4 5">
    <name type="scientific">Qipengyuania citrea LAMA 915</name>
    <dbReference type="NCBI Taxonomy" id="1306953"/>
    <lineage>
        <taxon>Bacteria</taxon>
        <taxon>Pseudomonadati</taxon>
        <taxon>Pseudomonadota</taxon>
        <taxon>Alphaproteobacteria</taxon>
        <taxon>Sphingomonadales</taxon>
        <taxon>Erythrobacteraceae</taxon>
        <taxon>Qipengyuania</taxon>
    </lineage>
</organism>
<evidence type="ECO:0000313" key="4">
    <source>
        <dbReference type="EMBL" id="KNH01088.1"/>
    </source>
</evidence>
<dbReference type="InterPro" id="IPR041698">
    <property type="entry name" value="Methyltransf_25"/>
</dbReference>
<dbReference type="STRING" id="1306953.J121_2102"/>
<feature type="domain" description="Methyltransferase" evidence="3">
    <location>
        <begin position="46"/>
        <end position="137"/>
    </location>
</feature>
<dbReference type="Pfam" id="PF13649">
    <property type="entry name" value="Methyltransf_25"/>
    <property type="match status" value="1"/>
</dbReference>
<dbReference type="GO" id="GO:0032259">
    <property type="term" value="P:methylation"/>
    <property type="evidence" value="ECO:0007669"/>
    <property type="project" value="UniProtKB-KW"/>
</dbReference>
<dbReference type="PATRIC" id="fig|1306953.7.peg.2178"/>
<dbReference type="AlphaFoldDB" id="A0A0L1KAX0"/>
<dbReference type="EMBL" id="JYNE01000027">
    <property type="protein sequence ID" value="KNH01088.1"/>
    <property type="molecule type" value="Genomic_DNA"/>
</dbReference>
<dbReference type="GO" id="GO:0008168">
    <property type="term" value="F:methyltransferase activity"/>
    <property type="evidence" value="ECO:0007669"/>
    <property type="project" value="UniProtKB-KW"/>
</dbReference>
<sequence>MTDQSEWTGKVGSVWAEEWQRTDRSFGPLTQKLLAVARSGPFAQALDIGCGAGEISLALAAGAPSSHVLGVDISHDLLQVARVRGKDRPNLRFELANAANWYAGAAERPDLVVSRHGVMFFADPTAAFTHIAGQAAPGARLAFSCFRERADNIWARELASIAPPGEEPAPDPEAPGPFAFGRRERTETLLAQAGWTDIAFEAVDYGMVAGEGAEAVADALSYFQRIGPVARAAATLEAAPRATMLAKLEALLEAHHRDEQVSLPAACWIVTARAPG</sequence>
<accession>A0A0L1KAX0</accession>
<evidence type="ECO:0000256" key="1">
    <source>
        <dbReference type="ARBA" id="ARBA00022603"/>
    </source>
</evidence>
<name>A0A0L1KAX0_9SPHN</name>
<dbReference type="Gene3D" id="3.40.50.150">
    <property type="entry name" value="Vaccinia Virus protein VP39"/>
    <property type="match status" value="1"/>
</dbReference>
<evidence type="ECO:0000313" key="5">
    <source>
        <dbReference type="Proteomes" id="UP000037446"/>
    </source>
</evidence>
<keyword evidence="1 4" id="KW-0489">Methyltransferase</keyword>
<dbReference type="Proteomes" id="UP000037446">
    <property type="component" value="Unassembled WGS sequence"/>
</dbReference>
<evidence type="ECO:0000259" key="3">
    <source>
        <dbReference type="Pfam" id="PF13649"/>
    </source>
</evidence>
<dbReference type="CDD" id="cd02440">
    <property type="entry name" value="AdoMet_MTases"/>
    <property type="match status" value="1"/>
</dbReference>
<evidence type="ECO:0000256" key="2">
    <source>
        <dbReference type="ARBA" id="ARBA00022679"/>
    </source>
</evidence>
<comment type="caution">
    <text evidence="4">The sequence shown here is derived from an EMBL/GenBank/DDBJ whole genome shotgun (WGS) entry which is preliminary data.</text>
</comment>
<reference evidence="4" key="1">
    <citation type="submission" date="2015-02" db="EMBL/GenBank/DDBJ databases">
        <authorList>
            <person name="Chooi Y.-H."/>
        </authorList>
    </citation>
    <scope>NUCLEOTIDE SEQUENCE [LARGE SCALE GENOMIC DNA]</scope>
    <source>
        <strain evidence="4">LAMA 915</strain>
    </source>
</reference>
<keyword evidence="2 4" id="KW-0808">Transferase</keyword>
<dbReference type="SUPFAM" id="SSF53335">
    <property type="entry name" value="S-adenosyl-L-methionine-dependent methyltransferases"/>
    <property type="match status" value="1"/>
</dbReference>
<gene>
    <name evidence="4" type="ORF">J121_2102</name>
</gene>
<dbReference type="RefSeq" id="WP_050601056.1">
    <property type="nucleotide sequence ID" value="NZ_JYNE01000027.1"/>
</dbReference>
<dbReference type="InterPro" id="IPR029063">
    <property type="entry name" value="SAM-dependent_MTases_sf"/>
</dbReference>
<dbReference type="PANTHER" id="PTHR43861:SF1">
    <property type="entry name" value="TRANS-ACONITATE 2-METHYLTRANSFERASE"/>
    <property type="match status" value="1"/>
</dbReference>
<proteinExistence type="predicted"/>
<dbReference type="PANTHER" id="PTHR43861">
    <property type="entry name" value="TRANS-ACONITATE 2-METHYLTRANSFERASE-RELATED"/>
    <property type="match status" value="1"/>
</dbReference>
<protein>
    <submittedName>
        <fullName evidence="4">Methyltransferase</fullName>
    </submittedName>
</protein>